<dbReference type="AlphaFoldDB" id="A0AAV4GR44"/>
<evidence type="ECO:0000313" key="3">
    <source>
        <dbReference type="Proteomes" id="UP000762676"/>
    </source>
</evidence>
<proteinExistence type="predicted"/>
<sequence length="221" mass="24462">MCTSMICLQVSMRPSIDSILADSVVQRKQDSFNRKKNNNQKLKETPPSSGGRLSGSGDKDVPANGQDLLTAKMRQLALKEKELETLELLEKCSCENSYVTTEAAPRVGRLSPSSDDTDSLSVALPSCLLSGKSKDSPSPKKHVTFYNVLNGKENQRRKPGSVLQHVPQPYKFKSTETSMTSEGRACDFLFRNPLITGLSGLGGREIRTKYTRRDFGLLNFR</sequence>
<feature type="region of interest" description="Disordered" evidence="1">
    <location>
        <begin position="30"/>
        <end position="64"/>
    </location>
</feature>
<protein>
    <submittedName>
        <fullName evidence="2">Uncharacterized protein</fullName>
    </submittedName>
</protein>
<dbReference type="Proteomes" id="UP000762676">
    <property type="component" value="Unassembled WGS sequence"/>
</dbReference>
<keyword evidence="3" id="KW-1185">Reference proteome</keyword>
<name>A0AAV4GR44_9GAST</name>
<accession>A0AAV4GR44</accession>
<gene>
    <name evidence="2" type="ORF">ElyMa_004249800</name>
</gene>
<evidence type="ECO:0000313" key="2">
    <source>
        <dbReference type="EMBL" id="GFR88347.1"/>
    </source>
</evidence>
<evidence type="ECO:0000256" key="1">
    <source>
        <dbReference type="SAM" id="MobiDB-lite"/>
    </source>
</evidence>
<organism evidence="2 3">
    <name type="scientific">Elysia marginata</name>
    <dbReference type="NCBI Taxonomy" id="1093978"/>
    <lineage>
        <taxon>Eukaryota</taxon>
        <taxon>Metazoa</taxon>
        <taxon>Spiralia</taxon>
        <taxon>Lophotrochozoa</taxon>
        <taxon>Mollusca</taxon>
        <taxon>Gastropoda</taxon>
        <taxon>Heterobranchia</taxon>
        <taxon>Euthyneura</taxon>
        <taxon>Panpulmonata</taxon>
        <taxon>Sacoglossa</taxon>
        <taxon>Placobranchoidea</taxon>
        <taxon>Plakobranchidae</taxon>
        <taxon>Elysia</taxon>
    </lineage>
</organism>
<comment type="caution">
    <text evidence="2">The sequence shown here is derived from an EMBL/GenBank/DDBJ whole genome shotgun (WGS) entry which is preliminary data.</text>
</comment>
<reference evidence="2 3" key="1">
    <citation type="journal article" date="2021" name="Elife">
        <title>Chloroplast acquisition without the gene transfer in kleptoplastic sea slugs, Plakobranchus ocellatus.</title>
        <authorList>
            <person name="Maeda T."/>
            <person name="Takahashi S."/>
            <person name="Yoshida T."/>
            <person name="Shimamura S."/>
            <person name="Takaki Y."/>
            <person name="Nagai Y."/>
            <person name="Toyoda A."/>
            <person name="Suzuki Y."/>
            <person name="Arimoto A."/>
            <person name="Ishii H."/>
            <person name="Satoh N."/>
            <person name="Nishiyama T."/>
            <person name="Hasebe M."/>
            <person name="Maruyama T."/>
            <person name="Minagawa J."/>
            <person name="Obokata J."/>
            <person name="Shigenobu S."/>
        </authorList>
    </citation>
    <scope>NUCLEOTIDE SEQUENCE [LARGE SCALE GENOMIC DNA]</scope>
</reference>
<dbReference type="EMBL" id="BMAT01008564">
    <property type="protein sequence ID" value="GFR88347.1"/>
    <property type="molecule type" value="Genomic_DNA"/>
</dbReference>